<protein>
    <recommendedName>
        <fullName evidence="3">THUMP domain-containing protein</fullName>
    </recommendedName>
</protein>
<dbReference type="SUPFAM" id="SSF143437">
    <property type="entry name" value="THUMP domain-like"/>
    <property type="match status" value="1"/>
</dbReference>
<dbReference type="STRING" id="933388.S8B5R0"/>
<evidence type="ECO:0000256" key="1">
    <source>
        <dbReference type="PROSITE-ProRule" id="PRU00529"/>
    </source>
</evidence>
<dbReference type="EMBL" id="KB644412">
    <property type="protein sequence ID" value="EPS29922.1"/>
    <property type="molecule type" value="Genomic_DNA"/>
</dbReference>
<feature type="domain" description="THUMP" evidence="3">
    <location>
        <begin position="132"/>
        <end position="237"/>
    </location>
</feature>
<keyword evidence="5" id="KW-1185">Reference proteome</keyword>
<organism evidence="4 5">
    <name type="scientific">Penicillium oxalicum (strain 114-2 / CGMCC 5302)</name>
    <name type="common">Penicillium decumbens</name>
    <dbReference type="NCBI Taxonomy" id="933388"/>
    <lineage>
        <taxon>Eukaryota</taxon>
        <taxon>Fungi</taxon>
        <taxon>Dikarya</taxon>
        <taxon>Ascomycota</taxon>
        <taxon>Pezizomycotina</taxon>
        <taxon>Eurotiomycetes</taxon>
        <taxon>Eurotiomycetidae</taxon>
        <taxon>Eurotiales</taxon>
        <taxon>Aspergillaceae</taxon>
        <taxon>Penicillium</taxon>
    </lineage>
</organism>
<dbReference type="PhylomeDB" id="S8B5R0"/>
<dbReference type="PANTHER" id="PTHR13452">
    <property type="entry name" value="THUMP DOMAIN CONTAINING PROTEIN 1-RELATED"/>
    <property type="match status" value="1"/>
</dbReference>
<proteinExistence type="predicted"/>
<accession>S8B5R0</accession>
<dbReference type="GO" id="GO:0006400">
    <property type="term" value="P:tRNA modification"/>
    <property type="evidence" value="ECO:0007669"/>
    <property type="project" value="InterPro"/>
</dbReference>
<dbReference type="HOGENOM" id="CLU_039352_2_2_1"/>
<dbReference type="Gene3D" id="3.30.2300.10">
    <property type="entry name" value="THUMP superfamily"/>
    <property type="match status" value="1"/>
</dbReference>
<feature type="compositionally biased region" description="Basic and acidic residues" evidence="2">
    <location>
        <begin position="256"/>
        <end position="272"/>
    </location>
</feature>
<dbReference type="SMART" id="SM00981">
    <property type="entry name" value="THUMP"/>
    <property type="match status" value="1"/>
</dbReference>
<dbReference type="FunFam" id="3.30.2300.10:FF:000001">
    <property type="entry name" value="THUMP domain-containing protein 1"/>
    <property type="match status" value="1"/>
</dbReference>
<dbReference type="PANTHER" id="PTHR13452:SF10">
    <property type="entry name" value="THUMP DOMAIN-CONTAINING PROTEIN 1"/>
    <property type="match status" value="1"/>
</dbReference>
<dbReference type="PROSITE" id="PS51165">
    <property type="entry name" value="THUMP"/>
    <property type="match status" value="1"/>
</dbReference>
<reference evidence="4 5" key="1">
    <citation type="journal article" date="2013" name="PLoS ONE">
        <title>Genomic and secretomic analyses reveal unique features of the lignocellulolytic enzyme system of Penicillium decumbens.</title>
        <authorList>
            <person name="Liu G."/>
            <person name="Zhang L."/>
            <person name="Wei X."/>
            <person name="Zou G."/>
            <person name="Qin Y."/>
            <person name="Ma L."/>
            <person name="Li J."/>
            <person name="Zheng H."/>
            <person name="Wang S."/>
            <person name="Wang C."/>
            <person name="Xun L."/>
            <person name="Zhao G.-P."/>
            <person name="Zhou Z."/>
            <person name="Qu Y."/>
        </authorList>
    </citation>
    <scope>NUCLEOTIDE SEQUENCE [LARGE SCALE GENOMIC DNA]</scope>
    <source>
        <strain evidence="5">114-2 / CGMCC 5302</strain>
    </source>
</reference>
<feature type="region of interest" description="Disordered" evidence="2">
    <location>
        <begin position="252"/>
        <end position="280"/>
    </location>
</feature>
<dbReference type="InterPro" id="IPR004114">
    <property type="entry name" value="THUMP_dom"/>
</dbReference>
<dbReference type="Pfam" id="PF02926">
    <property type="entry name" value="THUMP"/>
    <property type="match status" value="1"/>
</dbReference>
<dbReference type="InterPro" id="IPR040183">
    <property type="entry name" value="THUMPD1-like"/>
</dbReference>
<evidence type="ECO:0000259" key="3">
    <source>
        <dbReference type="PROSITE" id="PS51165"/>
    </source>
</evidence>
<evidence type="ECO:0000313" key="4">
    <source>
        <dbReference type="EMBL" id="EPS29922.1"/>
    </source>
</evidence>
<sequence length="280" mass="30923">MVDEEANWVSLQGGKPAWQNSGRKVNIETGDVGVIVTCDMGREGKCIAEVLDIFSQALEKSGQVKDADEDDEDEDDGDIEAQIQRELAGLKPNKDKKKPFEAVRLEMPCVIFVRLDKSIDPVELVHRLCAEAQANPDLKKSRYVKRLTPVTEVRKTLSVDVEAFARQILKPVFHSGGPPKTYAIRPSVRGNNKFHRDSIIKTVADVVGKEHPVNLKNYDHMILVDVCQNIIGMSVVGGDYDRLKRFNLAEIYDPGPKTEPKGEGKVDAKDSSAGDQGSGI</sequence>
<dbReference type="OrthoDB" id="367221at2759"/>
<name>S8B5R0_PENO1</name>
<evidence type="ECO:0000313" key="5">
    <source>
        <dbReference type="Proteomes" id="UP000019376"/>
    </source>
</evidence>
<dbReference type="Proteomes" id="UP000019376">
    <property type="component" value="Unassembled WGS sequence"/>
</dbReference>
<keyword evidence="1" id="KW-0694">RNA-binding</keyword>
<gene>
    <name evidence="4" type="ORF">PDE_04872</name>
</gene>
<dbReference type="eggNOG" id="KOG3943">
    <property type="taxonomic scope" value="Eukaryota"/>
</dbReference>
<dbReference type="CDD" id="cd11717">
    <property type="entry name" value="THUMP_THUMPD1_like"/>
    <property type="match status" value="1"/>
</dbReference>
<dbReference type="GO" id="GO:0003723">
    <property type="term" value="F:RNA binding"/>
    <property type="evidence" value="ECO:0007669"/>
    <property type="project" value="UniProtKB-UniRule"/>
</dbReference>
<evidence type="ECO:0000256" key="2">
    <source>
        <dbReference type="SAM" id="MobiDB-lite"/>
    </source>
</evidence>
<dbReference type="AlphaFoldDB" id="S8B5R0"/>